<protein>
    <submittedName>
        <fullName evidence="8">LytTR family DNA-binding domain-containing protein</fullName>
    </submittedName>
</protein>
<evidence type="ECO:0000259" key="7">
    <source>
        <dbReference type="PROSITE" id="PS50930"/>
    </source>
</evidence>
<evidence type="ECO:0000313" key="9">
    <source>
        <dbReference type="Proteomes" id="UP000723714"/>
    </source>
</evidence>
<keyword evidence="3" id="KW-0010">Activator</keyword>
<evidence type="ECO:0000256" key="4">
    <source>
        <dbReference type="ARBA" id="ARBA00037164"/>
    </source>
</evidence>
<comment type="function">
    <text evidence="4">Required for high-level post-exponential phase expression of a series of secreted proteins.</text>
</comment>
<dbReference type="EMBL" id="JABACJ020000009">
    <property type="protein sequence ID" value="MBU3876403.1"/>
    <property type="molecule type" value="Genomic_DNA"/>
</dbReference>
<evidence type="ECO:0000256" key="3">
    <source>
        <dbReference type="ARBA" id="ARBA00023159"/>
    </source>
</evidence>
<evidence type="ECO:0000313" key="8">
    <source>
        <dbReference type="EMBL" id="MBU3876403.1"/>
    </source>
</evidence>
<gene>
    <name evidence="8" type="ORF">HGO97_011330</name>
</gene>
<evidence type="ECO:0000256" key="2">
    <source>
        <dbReference type="ARBA" id="ARBA00023012"/>
    </source>
</evidence>
<keyword evidence="8" id="KW-0238">DNA-binding</keyword>
<accession>A0ABS6D475</accession>
<feature type="domain" description="HTH LytTR-type" evidence="7">
    <location>
        <begin position="145"/>
        <end position="246"/>
    </location>
</feature>
<feature type="modified residue" description="4-aspartylphosphate" evidence="5">
    <location>
        <position position="61"/>
    </location>
</feature>
<comment type="caution">
    <text evidence="8">The sequence shown here is derived from an EMBL/GenBank/DDBJ whole genome shotgun (WGS) entry which is preliminary data.</text>
</comment>
<organism evidence="8 9">
    <name type="scientific">Faecalicatena faecalis</name>
    <dbReference type="NCBI Taxonomy" id="2726362"/>
    <lineage>
        <taxon>Bacteria</taxon>
        <taxon>Bacillati</taxon>
        <taxon>Bacillota</taxon>
        <taxon>Clostridia</taxon>
        <taxon>Lachnospirales</taxon>
        <taxon>Lachnospiraceae</taxon>
        <taxon>Faecalicatena</taxon>
    </lineage>
</organism>
<keyword evidence="1" id="KW-0963">Cytoplasm</keyword>
<dbReference type="Pfam" id="PF00072">
    <property type="entry name" value="Response_reg"/>
    <property type="match status" value="1"/>
</dbReference>
<dbReference type="PROSITE" id="PS50930">
    <property type="entry name" value="HTH_LYTTR"/>
    <property type="match status" value="1"/>
</dbReference>
<keyword evidence="2" id="KW-0902">Two-component regulatory system</keyword>
<dbReference type="SMART" id="SM00850">
    <property type="entry name" value="LytTR"/>
    <property type="match status" value="1"/>
</dbReference>
<dbReference type="InterPro" id="IPR007492">
    <property type="entry name" value="LytTR_DNA-bd_dom"/>
</dbReference>
<evidence type="ECO:0000256" key="1">
    <source>
        <dbReference type="ARBA" id="ARBA00022490"/>
    </source>
</evidence>
<sequence length="246" mass="28424">MLEILICDDEQSILDYIRTEIEKQILIHEYDMKVKGSYTSPEDLLHDLAGRKGRQNIYFLDVELKDSDYDGFLLGREIRRLDPNGTIVYVTSFRDLAYKTFQYHIEAFDYIVKDSPEQLSSSIGGCLKSIVQRLKEEAKEASVCYTCRSGEKLYHIPIEDIYYFETSSRSHCVILHGRNQRIEFSGNLSDIEQEIGEGFLKIHRSYLIALDKIESIDLKHNEVKVGGSICAISRRMKSHLLEKIGQ</sequence>
<name>A0ABS6D475_9FIRM</name>
<dbReference type="RefSeq" id="WP_216241710.1">
    <property type="nucleotide sequence ID" value="NZ_JABACJ020000009.1"/>
</dbReference>
<dbReference type="PANTHER" id="PTHR37299:SF3">
    <property type="entry name" value="STAGE 0 SPORULATION PROTEIN A HOMOLOG"/>
    <property type="match status" value="1"/>
</dbReference>
<proteinExistence type="predicted"/>
<evidence type="ECO:0000259" key="6">
    <source>
        <dbReference type="PROSITE" id="PS50110"/>
    </source>
</evidence>
<evidence type="ECO:0000256" key="5">
    <source>
        <dbReference type="PROSITE-ProRule" id="PRU00169"/>
    </source>
</evidence>
<dbReference type="Proteomes" id="UP000723714">
    <property type="component" value="Unassembled WGS sequence"/>
</dbReference>
<keyword evidence="9" id="KW-1185">Reference proteome</keyword>
<dbReference type="InterPro" id="IPR046947">
    <property type="entry name" value="LytR-like"/>
</dbReference>
<dbReference type="Pfam" id="PF04397">
    <property type="entry name" value="LytTR"/>
    <property type="match status" value="1"/>
</dbReference>
<dbReference type="SMART" id="SM00448">
    <property type="entry name" value="REC"/>
    <property type="match status" value="1"/>
</dbReference>
<reference evidence="8 9" key="1">
    <citation type="submission" date="2021-06" db="EMBL/GenBank/DDBJ databases">
        <title>Faecalicatena sp. nov. isolated from porcine feces.</title>
        <authorList>
            <person name="Oh B.S."/>
            <person name="Lee J.H."/>
        </authorList>
    </citation>
    <scope>NUCLEOTIDE SEQUENCE [LARGE SCALE GENOMIC DNA]</scope>
    <source>
        <strain evidence="8 9">AGMB00832</strain>
    </source>
</reference>
<dbReference type="PROSITE" id="PS50110">
    <property type="entry name" value="RESPONSE_REGULATORY"/>
    <property type="match status" value="1"/>
</dbReference>
<dbReference type="PANTHER" id="PTHR37299">
    <property type="entry name" value="TRANSCRIPTIONAL REGULATOR-RELATED"/>
    <property type="match status" value="1"/>
</dbReference>
<keyword evidence="5" id="KW-0597">Phosphoprotein</keyword>
<feature type="domain" description="Response regulatory" evidence="6">
    <location>
        <begin position="3"/>
        <end position="128"/>
    </location>
</feature>
<dbReference type="InterPro" id="IPR001789">
    <property type="entry name" value="Sig_transdc_resp-reg_receiver"/>
</dbReference>
<dbReference type="GO" id="GO:0003677">
    <property type="term" value="F:DNA binding"/>
    <property type="evidence" value="ECO:0007669"/>
    <property type="project" value="UniProtKB-KW"/>
</dbReference>